<feature type="domain" description="DinB-like" evidence="1">
    <location>
        <begin position="13"/>
        <end position="151"/>
    </location>
</feature>
<organism evidence="2 3">
    <name type="scientific">Planococcus glaciei</name>
    <dbReference type="NCBI Taxonomy" id="459472"/>
    <lineage>
        <taxon>Bacteria</taxon>
        <taxon>Bacillati</taxon>
        <taxon>Bacillota</taxon>
        <taxon>Bacilli</taxon>
        <taxon>Bacillales</taxon>
        <taxon>Caryophanaceae</taxon>
        <taxon>Planococcus</taxon>
    </lineage>
</organism>
<evidence type="ECO:0000313" key="2">
    <source>
        <dbReference type="EMBL" id="QKX50403.1"/>
    </source>
</evidence>
<dbReference type="AlphaFoldDB" id="A0A7H8QAX2"/>
<reference evidence="2 3" key="1">
    <citation type="submission" date="2020-04" db="EMBL/GenBank/DDBJ databases">
        <authorList>
            <person name="Pajer P."/>
            <person name="Broz P."/>
        </authorList>
    </citation>
    <scope>NUCLEOTIDE SEQUENCE [LARGE SCALE GENOMIC DNA]</scope>
    <source>
        <strain evidence="3">NRL-ATB46093</strain>
    </source>
</reference>
<name>A0A7H8QAX2_9BACL</name>
<dbReference type="EMBL" id="CP051177">
    <property type="protein sequence ID" value="QKX50403.1"/>
    <property type="molecule type" value="Genomic_DNA"/>
</dbReference>
<dbReference type="Pfam" id="PF12867">
    <property type="entry name" value="DinB_2"/>
    <property type="match status" value="1"/>
</dbReference>
<dbReference type="SUPFAM" id="SSF109854">
    <property type="entry name" value="DinB/YfiT-like putative metalloenzymes"/>
    <property type="match status" value="1"/>
</dbReference>
<evidence type="ECO:0000259" key="1">
    <source>
        <dbReference type="Pfam" id="PF12867"/>
    </source>
</evidence>
<dbReference type="Proteomes" id="UP000509222">
    <property type="component" value="Chromosome"/>
</dbReference>
<dbReference type="Gene3D" id="1.20.120.450">
    <property type="entry name" value="dinb family like domain"/>
    <property type="match status" value="1"/>
</dbReference>
<reference evidence="3" key="2">
    <citation type="submission" date="2020-06" db="EMBL/GenBank/DDBJ databases">
        <title>Isolation of Planomicrobium glaciei.</title>
        <authorList>
            <person name="Malisova L."/>
            <person name="Safrankova R."/>
            <person name="Jakubu V."/>
            <person name="Spanelova P."/>
        </authorList>
    </citation>
    <scope>NUCLEOTIDE SEQUENCE [LARGE SCALE GENOMIC DNA]</scope>
    <source>
        <strain evidence="3">NRL-ATB46093</strain>
    </source>
</reference>
<gene>
    <name evidence="2" type="ORF">HF394_07245</name>
</gene>
<keyword evidence="3" id="KW-1185">Reference proteome</keyword>
<sequence length="162" mass="18225">MKAIRKEQVLEAYQEYEIYLASLTTALKNEVDAHTPIAPGKWSFAEIILHLAEWDRFIREERLPLLKAGAEVAPFPDVDAFNAAAAAPAKQMAFSEVLARAQKERALLAKDIEEFDEVQWNAAFKVGSRETTVSSYVAGFLRHDAHHRGQMDGFLHKKSSIL</sequence>
<proteinExistence type="predicted"/>
<dbReference type="InterPro" id="IPR024775">
    <property type="entry name" value="DinB-like"/>
</dbReference>
<protein>
    <submittedName>
        <fullName evidence="2">DinB family protein</fullName>
    </submittedName>
</protein>
<evidence type="ECO:0000313" key="3">
    <source>
        <dbReference type="Proteomes" id="UP000509222"/>
    </source>
</evidence>
<dbReference type="RefSeq" id="WP_176294354.1">
    <property type="nucleotide sequence ID" value="NZ_CP051177.1"/>
</dbReference>
<dbReference type="InterPro" id="IPR034660">
    <property type="entry name" value="DinB/YfiT-like"/>
</dbReference>
<accession>A0A7H8QAX2</accession>